<reference evidence="1 2" key="1">
    <citation type="submission" date="2013-09" db="EMBL/GenBank/DDBJ databases">
        <title>Genome sequencing of Arenimonas oryziterrae.</title>
        <authorList>
            <person name="Chen F."/>
            <person name="Wang G."/>
        </authorList>
    </citation>
    <scope>NUCLEOTIDE SEQUENCE [LARGE SCALE GENOMIC DNA]</scope>
    <source>
        <strain evidence="1 2">YC6267</strain>
    </source>
</reference>
<evidence type="ECO:0000313" key="1">
    <source>
        <dbReference type="EMBL" id="KFN41771.1"/>
    </source>
</evidence>
<dbReference type="eggNOG" id="ENOG5033P3X">
    <property type="taxonomic scope" value="Bacteria"/>
</dbReference>
<evidence type="ECO:0008006" key="3">
    <source>
        <dbReference type="Google" id="ProtNLM"/>
    </source>
</evidence>
<dbReference type="RefSeq" id="WP_022970499.1">
    <property type="nucleotide sequence ID" value="NZ_ATVD01000014.1"/>
</dbReference>
<proteinExistence type="predicted"/>
<dbReference type="EMBL" id="AVCI01000024">
    <property type="protein sequence ID" value="KFN41771.1"/>
    <property type="molecule type" value="Genomic_DNA"/>
</dbReference>
<protein>
    <recommendedName>
        <fullName evidence="3">HEPN domain-containing protein</fullName>
    </recommendedName>
</protein>
<name>A0A091AQW7_9GAMM</name>
<dbReference type="Proteomes" id="UP000029385">
    <property type="component" value="Unassembled WGS sequence"/>
</dbReference>
<sequence>MNSTAPTPKLAVALELLERAIELYLRGDSYYSSLHLGGAAEEVLAIYIRDLSDELPATAKPASDHLKDAFLAFKAPSSPRERVAAEKWIHDRMFEAKNTVKHKRGKRDLTVSFDAKEEAFDVVDLAVSNYFVLFSHMQLPWMPCVEQFDQARRREYRADEA</sequence>
<keyword evidence="2" id="KW-1185">Reference proteome</keyword>
<dbReference type="AlphaFoldDB" id="A0A091AQW7"/>
<gene>
    <name evidence="1" type="ORF">N789_14770</name>
</gene>
<comment type="caution">
    <text evidence="1">The sequence shown here is derived from an EMBL/GenBank/DDBJ whole genome shotgun (WGS) entry which is preliminary data.</text>
</comment>
<organism evidence="1 2">
    <name type="scientific">Arenimonas oryziterrae DSM 21050 = YC6267</name>
    <dbReference type="NCBI Taxonomy" id="1121015"/>
    <lineage>
        <taxon>Bacteria</taxon>
        <taxon>Pseudomonadati</taxon>
        <taxon>Pseudomonadota</taxon>
        <taxon>Gammaproteobacteria</taxon>
        <taxon>Lysobacterales</taxon>
        <taxon>Lysobacteraceae</taxon>
        <taxon>Arenimonas</taxon>
    </lineage>
</organism>
<accession>A0A091AQW7</accession>
<dbReference type="OrthoDB" id="6059044at2"/>
<evidence type="ECO:0000313" key="2">
    <source>
        <dbReference type="Proteomes" id="UP000029385"/>
    </source>
</evidence>